<reference evidence="2" key="1">
    <citation type="journal article" date="2020" name="mSystems">
        <title>Genome- and Community-Level Interaction Insights into Carbon Utilization and Element Cycling Functions of Hydrothermarchaeota in Hydrothermal Sediment.</title>
        <authorList>
            <person name="Zhou Z."/>
            <person name="Liu Y."/>
            <person name="Xu W."/>
            <person name="Pan J."/>
            <person name="Luo Z.H."/>
            <person name="Li M."/>
        </authorList>
    </citation>
    <scope>NUCLEOTIDE SEQUENCE [LARGE SCALE GENOMIC DNA]</scope>
    <source>
        <strain evidence="2">HyVt-538</strain>
    </source>
</reference>
<dbReference type="NCBIfam" id="TIGR03084">
    <property type="entry name" value="TIGR03084 family metal-binding protein"/>
    <property type="match status" value="1"/>
</dbReference>
<sequence>MMKTLLSDLRDESHDLASLIMARKDANVLSRRTQFKDWTICDILIHLHMWNEAMIRLLDDPDGFAAMATTGLQATLQGIPARKLGRDWAEQRYGERQPEAIFTDWLDFLPVLSKRYASLEPATRLPWVGPPMRAADSLIARHMETWAHGQAVYDIFGVIRKDSDRIKNIALLGIKTYGWSFKVRGKDVPKPKPCVELLAPSGAIWCWNDPQEDNFIKGSATEFCQVVTQTRNVEDTALEVRGAPAKAWMESAQCFAGKPETPPAPGLRFPLKPA</sequence>
<accession>A0A7V5NX72</accession>
<dbReference type="Gene3D" id="1.20.120.450">
    <property type="entry name" value="dinb family like domain"/>
    <property type="match status" value="1"/>
</dbReference>
<protein>
    <submittedName>
        <fullName evidence="2">TIGR03084 family protein</fullName>
    </submittedName>
</protein>
<dbReference type="SUPFAM" id="SSF109854">
    <property type="entry name" value="DinB/YfiT-like putative metalloenzymes"/>
    <property type="match status" value="1"/>
</dbReference>
<evidence type="ECO:0000313" key="2">
    <source>
        <dbReference type="EMBL" id="HHI88758.1"/>
    </source>
</evidence>
<name>A0A7V5NX72_9PROT</name>
<evidence type="ECO:0000259" key="1">
    <source>
        <dbReference type="Pfam" id="PF11716"/>
    </source>
</evidence>
<dbReference type="AlphaFoldDB" id="A0A7V5NX72"/>
<dbReference type="InterPro" id="IPR017517">
    <property type="entry name" value="Maleyloyr_isom"/>
</dbReference>
<dbReference type="InterPro" id="IPR017518">
    <property type="entry name" value="CHP03084"/>
</dbReference>
<dbReference type="EMBL" id="DROP01000155">
    <property type="protein sequence ID" value="HHI88758.1"/>
    <property type="molecule type" value="Genomic_DNA"/>
</dbReference>
<gene>
    <name evidence="2" type="ORF">ENK01_02290</name>
</gene>
<dbReference type="InterPro" id="IPR024344">
    <property type="entry name" value="MDMPI_metal-binding"/>
</dbReference>
<dbReference type="Proteomes" id="UP000885806">
    <property type="component" value="Unassembled WGS sequence"/>
</dbReference>
<dbReference type="InterPro" id="IPR034660">
    <property type="entry name" value="DinB/YfiT-like"/>
</dbReference>
<proteinExistence type="predicted"/>
<feature type="domain" description="Mycothiol-dependent maleylpyruvate isomerase metal-binding" evidence="1">
    <location>
        <begin position="9"/>
        <end position="152"/>
    </location>
</feature>
<organism evidence="2">
    <name type="scientific">Hellea balneolensis</name>
    <dbReference type="NCBI Taxonomy" id="287478"/>
    <lineage>
        <taxon>Bacteria</taxon>
        <taxon>Pseudomonadati</taxon>
        <taxon>Pseudomonadota</taxon>
        <taxon>Alphaproteobacteria</taxon>
        <taxon>Maricaulales</taxon>
        <taxon>Robiginitomaculaceae</taxon>
        <taxon>Hellea</taxon>
    </lineage>
</organism>
<comment type="caution">
    <text evidence="2">The sequence shown here is derived from an EMBL/GenBank/DDBJ whole genome shotgun (WGS) entry which is preliminary data.</text>
</comment>
<dbReference type="GO" id="GO:0046872">
    <property type="term" value="F:metal ion binding"/>
    <property type="evidence" value="ECO:0007669"/>
    <property type="project" value="InterPro"/>
</dbReference>
<dbReference type="NCBIfam" id="TIGR03083">
    <property type="entry name" value="maleylpyruvate isomerase family mycothiol-dependent enzyme"/>
    <property type="match status" value="1"/>
</dbReference>
<dbReference type="Pfam" id="PF11716">
    <property type="entry name" value="MDMPI_N"/>
    <property type="match status" value="1"/>
</dbReference>